<dbReference type="Gene3D" id="3.40.190.170">
    <property type="entry name" value="Bacterial extracellular solute-binding protein, family 7"/>
    <property type="match status" value="1"/>
</dbReference>
<organism evidence="7 8">
    <name type="scientific">Oceanicola granulosus (strain ATCC BAA-861 / DSM 15982 / KCTC 12143 / HTCC2516)</name>
    <dbReference type="NCBI Taxonomy" id="314256"/>
    <lineage>
        <taxon>Bacteria</taxon>
        <taxon>Pseudomonadati</taxon>
        <taxon>Pseudomonadota</taxon>
        <taxon>Alphaproteobacteria</taxon>
        <taxon>Rhodobacterales</taxon>
        <taxon>Roseobacteraceae</taxon>
        <taxon>Oceanicola</taxon>
    </lineage>
</organism>
<dbReference type="OrthoDB" id="8673861at2"/>
<feature type="signal peptide" evidence="6">
    <location>
        <begin position="1"/>
        <end position="26"/>
    </location>
</feature>
<comment type="caution">
    <text evidence="7">The sequence shown here is derived from an EMBL/GenBank/DDBJ whole genome shotgun (WGS) entry which is preliminary data.</text>
</comment>
<gene>
    <name evidence="7" type="ORF">OG2516_12639</name>
</gene>
<dbReference type="InterPro" id="IPR004682">
    <property type="entry name" value="TRAP_DctP"/>
</dbReference>
<evidence type="ECO:0000313" key="7">
    <source>
        <dbReference type="EMBL" id="EAR50228.1"/>
    </source>
</evidence>
<dbReference type="HOGENOM" id="CLU_036176_1_1_5"/>
<evidence type="ECO:0000256" key="3">
    <source>
        <dbReference type="ARBA" id="ARBA00022448"/>
    </source>
</evidence>
<dbReference type="NCBIfam" id="TIGR00787">
    <property type="entry name" value="dctP"/>
    <property type="match status" value="1"/>
</dbReference>
<name>Q2CC53_OCEGH</name>
<evidence type="ECO:0000256" key="4">
    <source>
        <dbReference type="ARBA" id="ARBA00022729"/>
    </source>
</evidence>
<sequence>MTIRTTTRLALSAVSAIALSAGAAVAQDDPIEVKFTTVSVPTDLHTQAMGVFKETLDELEPGTFDIQLYDSGSLFGQNGDLDALQRGNAEMAYVSFQLIADAIPKFGLLTAGYLFQDADHYRAFMESDLGAEFKDTVREEMGIELLAVCYLGTRQLNLRSAMDVQTPADLDGLKLRMPGSDAWLFLGEALGANPTPLPFSEVYLGLQTGTIDAQDNPLPTVEAAKFYEVTEQITLTNHLVDGLPMAVNEQTWEQLDDGQKANMVEAAQTACEWNNERRYEEEDRLVAFFEEEGLTVTEPDLDAFRSHVQDVYMTSDRAADWPEGWVEQINAMAD</sequence>
<evidence type="ECO:0000313" key="8">
    <source>
        <dbReference type="Proteomes" id="UP000003635"/>
    </source>
</evidence>
<keyword evidence="8" id="KW-1185">Reference proteome</keyword>
<keyword evidence="5" id="KW-0574">Periplasm</keyword>
<evidence type="ECO:0000256" key="1">
    <source>
        <dbReference type="ARBA" id="ARBA00004418"/>
    </source>
</evidence>
<dbReference type="Pfam" id="PF03480">
    <property type="entry name" value="DctP"/>
    <property type="match status" value="1"/>
</dbReference>
<dbReference type="GO" id="GO:0030288">
    <property type="term" value="C:outer membrane-bounded periplasmic space"/>
    <property type="evidence" value="ECO:0007669"/>
    <property type="project" value="InterPro"/>
</dbReference>
<keyword evidence="3" id="KW-0813">Transport</keyword>
<dbReference type="PANTHER" id="PTHR33376:SF4">
    <property type="entry name" value="SIALIC ACID-BINDING PERIPLASMIC PROTEIN SIAP"/>
    <property type="match status" value="1"/>
</dbReference>
<dbReference type="Proteomes" id="UP000003635">
    <property type="component" value="Unassembled WGS sequence"/>
</dbReference>
<protein>
    <submittedName>
        <fullName evidence="7">C4-dicarboxylate-binding periplasmic protein</fullName>
    </submittedName>
</protein>
<dbReference type="EMBL" id="AAOT01000033">
    <property type="protein sequence ID" value="EAR50228.1"/>
    <property type="molecule type" value="Genomic_DNA"/>
</dbReference>
<dbReference type="GO" id="GO:0055085">
    <property type="term" value="P:transmembrane transport"/>
    <property type="evidence" value="ECO:0007669"/>
    <property type="project" value="InterPro"/>
</dbReference>
<dbReference type="CDD" id="cd13672">
    <property type="entry name" value="PBP2_TRAP_Siap"/>
    <property type="match status" value="1"/>
</dbReference>
<feature type="chain" id="PRO_5004207174" evidence="6">
    <location>
        <begin position="27"/>
        <end position="334"/>
    </location>
</feature>
<dbReference type="eggNOG" id="COG1638">
    <property type="taxonomic scope" value="Bacteria"/>
</dbReference>
<dbReference type="InterPro" id="IPR018389">
    <property type="entry name" value="DctP_fam"/>
</dbReference>
<dbReference type="AlphaFoldDB" id="Q2CC53"/>
<dbReference type="NCBIfam" id="NF037995">
    <property type="entry name" value="TRAP_S1"/>
    <property type="match status" value="1"/>
</dbReference>
<keyword evidence="4 6" id="KW-0732">Signal</keyword>
<dbReference type="PANTHER" id="PTHR33376">
    <property type="match status" value="1"/>
</dbReference>
<dbReference type="STRING" id="314256.OG2516_12639"/>
<evidence type="ECO:0000256" key="2">
    <source>
        <dbReference type="ARBA" id="ARBA00009023"/>
    </source>
</evidence>
<dbReference type="InterPro" id="IPR038404">
    <property type="entry name" value="TRAP_DctP_sf"/>
</dbReference>
<dbReference type="RefSeq" id="WP_007256069.1">
    <property type="nucleotide sequence ID" value="NZ_CH724108.1"/>
</dbReference>
<proteinExistence type="inferred from homology"/>
<comment type="subcellular location">
    <subcellularLocation>
        <location evidence="1">Periplasm</location>
    </subcellularLocation>
</comment>
<comment type="similarity">
    <text evidence="2">Belongs to the bacterial solute-binding protein 7 family.</text>
</comment>
<evidence type="ECO:0000256" key="6">
    <source>
        <dbReference type="SAM" id="SignalP"/>
    </source>
</evidence>
<accession>Q2CC53</accession>
<reference evidence="7 8" key="1">
    <citation type="journal article" date="2010" name="J. Bacteriol.">
        <title>Genome sequences of Oceanicola granulosus HTCC2516(T) and Oceanicola batsensis HTCC2597(TDelta).</title>
        <authorList>
            <person name="Thrash J.C."/>
            <person name="Cho J.C."/>
            <person name="Vergin K.L."/>
            <person name="Giovannoni S.J."/>
        </authorList>
    </citation>
    <scope>NUCLEOTIDE SEQUENCE [LARGE SCALE GENOMIC DNA]</scope>
    <source>
        <strain evidence="8">ATCC BAA-861 / DSM 15982 / KCTC 12143 / HTCC2516</strain>
    </source>
</reference>
<evidence type="ECO:0000256" key="5">
    <source>
        <dbReference type="ARBA" id="ARBA00022764"/>
    </source>
</evidence>